<dbReference type="Gene3D" id="3.30.450.330">
    <property type="match status" value="1"/>
</dbReference>
<keyword evidence="2" id="KW-0121">Carboxypeptidase</keyword>
<evidence type="ECO:0000256" key="1">
    <source>
        <dbReference type="ARBA" id="ARBA00004370"/>
    </source>
</evidence>
<dbReference type="SMART" id="SM00740">
    <property type="entry name" value="PASTA"/>
    <property type="match status" value="1"/>
</dbReference>
<gene>
    <name evidence="6" type="ORF">IAC94_04410</name>
</gene>
<reference evidence="6" key="2">
    <citation type="journal article" date="2021" name="PeerJ">
        <title>Extensive microbial diversity within the chicken gut microbiome revealed by metagenomics and culture.</title>
        <authorList>
            <person name="Gilroy R."/>
            <person name="Ravi A."/>
            <person name="Getino M."/>
            <person name="Pursley I."/>
            <person name="Horton D.L."/>
            <person name="Alikhan N.F."/>
            <person name="Baker D."/>
            <person name="Gharbi K."/>
            <person name="Hall N."/>
            <person name="Watson M."/>
            <person name="Adriaenssens E.M."/>
            <person name="Foster-Nyarko E."/>
            <person name="Jarju S."/>
            <person name="Secka A."/>
            <person name="Antonio M."/>
            <person name="Oren A."/>
            <person name="Chaudhuri R.R."/>
            <person name="La Ragione R."/>
            <person name="Hildebrand F."/>
            <person name="Pallen M.J."/>
        </authorList>
    </citation>
    <scope>NUCLEOTIDE SEQUENCE</scope>
    <source>
        <strain evidence="6">ChiHjej13B12-12457</strain>
    </source>
</reference>
<dbReference type="InterPro" id="IPR005543">
    <property type="entry name" value="PASTA_dom"/>
</dbReference>
<keyword evidence="3 4" id="KW-0472">Membrane</keyword>
<feature type="transmembrane region" description="Helical" evidence="4">
    <location>
        <begin position="9"/>
        <end position="32"/>
    </location>
</feature>
<dbReference type="Gene3D" id="3.90.1310.10">
    <property type="entry name" value="Penicillin-binding protein 2a (Domain 2)"/>
    <property type="match status" value="1"/>
</dbReference>
<dbReference type="Pfam" id="PF00905">
    <property type="entry name" value="Transpeptidase"/>
    <property type="match status" value="1"/>
</dbReference>
<dbReference type="Gene3D" id="3.30.10.20">
    <property type="match status" value="1"/>
</dbReference>
<dbReference type="AlphaFoldDB" id="A0A9D1E1B1"/>
<dbReference type="PANTHER" id="PTHR30627">
    <property type="entry name" value="PEPTIDOGLYCAN D,D-TRANSPEPTIDASE"/>
    <property type="match status" value="1"/>
</dbReference>
<dbReference type="GO" id="GO:0005886">
    <property type="term" value="C:plasma membrane"/>
    <property type="evidence" value="ECO:0007669"/>
    <property type="project" value="TreeGrafter"/>
</dbReference>
<comment type="caution">
    <text evidence="6">The sequence shown here is derived from an EMBL/GenBank/DDBJ whole genome shotgun (WGS) entry which is preliminary data.</text>
</comment>
<dbReference type="InterPro" id="IPR050515">
    <property type="entry name" value="Beta-lactam/transpept"/>
</dbReference>
<dbReference type="SUPFAM" id="SSF54184">
    <property type="entry name" value="Penicillin-binding protein 2x (pbp-2x), c-terminal domain"/>
    <property type="match status" value="1"/>
</dbReference>
<dbReference type="InterPro" id="IPR001460">
    <property type="entry name" value="PCN-bd_Tpept"/>
</dbReference>
<sequence length="704" mass="77014">MEDKGTNRIFVKFFFVYLFFLTMGAIAVLGIIKEQFLTKDRITADDIYKTQVLEPARGSILSWDGRPLSVSIPVYELRWDSKVVADSTWSRGLDSLAEGLAGIFRNKSASAWRKELSDARRSGNRYKQIGRRTVDYGELTEIESLPIFRLGQFEGGLIVIKDSERNHPYGTLANRTIGSVNAVGEGTGIEYTYDYRLRGEKGEQTVHRALGGEWIPVNGAPSTPAVDGVDIRTTIDVRIQEAAETELRNQLAMSDVFEGGTAVVMDVATGAVRGIANMYKRKDGSFDESYNYAISHATEPGSTLKLAALIAMIEDGHITLSTEVDGGDGEWRYGGIRITDTHRGGYGKMTAQEAFEKSSNIAFAKMITESYGDDPSAYISRLHNMKLVEKLNLDIDGEGYAYILSPEDANWSTSSLASLGYGYALSLTPMHILTFYNAVANGGKMMRPYFIEDFERDGIPVEKFGASVVSGSICSRSTLAEVRKALRGVVENGTAKVCDDPRYKISGKTGTARVLVNGSYEDDQGYRHYQASFAGYFPSDSPKYSCIVVLYTGKTKGNFYGATWAAPVFKRIADKIYTSHPEWNPPVYAAGMTPPDNPSFAAGLAGSSGMPVDYMPMSSRPYLKNRGWVRIDGGRNGELPVVTGLEIEKGVVPDVSDMGLKDALYLLENEGYKVTFKGSGRVASQTPAAGTALGQGQKITLILE</sequence>
<evidence type="ECO:0000256" key="4">
    <source>
        <dbReference type="SAM" id="Phobius"/>
    </source>
</evidence>
<dbReference type="Pfam" id="PF03717">
    <property type="entry name" value="PBP_dimer"/>
    <property type="match status" value="1"/>
</dbReference>
<dbReference type="InterPro" id="IPR036138">
    <property type="entry name" value="PBP_dimer_sf"/>
</dbReference>
<comment type="subcellular location">
    <subcellularLocation>
        <location evidence="1">Membrane</location>
    </subcellularLocation>
</comment>
<accession>A0A9D1E1B1</accession>
<dbReference type="GO" id="GO:0071555">
    <property type="term" value="P:cell wall organization"/>
    <property type="evidence" value="ECO:0007669"/>
    <property type="project" value="TreeGrafter"/>
</dbReference>
<dbReference type="Pfam" id="PF03793">
    <property type="entry name" value="PASTA"/>
    <property type="match status" value="1"/>
</dbReference>
<dbReference type="SUPFAM" id="SSF56601">
    <property type="entry name" value="beta-lactamase/transpeptidase-like"/>
    <property type="match status" value="1"/>
</dbReference>
<name>A0A9D1E1B1_9BACT</name>
<dbReference type="EMBL" id="DVHI01000057">
    <property type="protein sequence ID" value="HIR62748.1"/>
    <property type="molecule type" value="Genomic_DNA"/>
</dbReference>
<dbReference type="PANTHER" id="PTHR30627:SF1">
    <property type="entry name" value="PEPTIDOGLYCAN D,D-TRANSPEPTIDASE FTSI"/>
    <property type="match status" value="1"/>
</dbReference>
<dbReference type="GO" id="GO:0008658">
    <property type="term" value="F:penicillin binding"/>
    <property type="evidence" value="ECO:0007669"/>
    <property type="project" value="InterPro"/>
</dbReference>
<reference evidence="6" key="1">
    <citation type="submission" date="2020-10" db="EMBL/GenBank/DDBJ databases">
        <authorList>
            <person name="Gilroy R."/>
        </authorList>
    </citation>
    <scope>NUCLEOTIDE SEQUENCE</scope>
    <source>
        <strain evidence="6">ChiHjej13B12-12457</strain>
    </source>
</reference>
<feature type="domain" description="PASTA" evidence="5">
    <location>
        <begin position="646"/>
        <end position="704"/>
    </location>
</feature>
<dbReference type="InterPro" id="IPR012338">
    <property type="entry name" value="Beta-lactam/transpept-like"/>
</dbReference>
<evidence type="ECO:0000313" key="6">
    <source>
        <dbReference type="EMBL" id="HIR62748.1"/>
    </source>
</evidence>
<dbReference type="InterPro" id="IPR005311">
    <property type="entry name" value="PBP_dimer"/>
</dbReference>
<keyword evidence="2" id="KW-0378">Hydrolase</keyword>
<evidence type="ECO:0000259" key="5">
    <source>
        <dbReference type="PROSITE" id="PS51178"/>
    </source>
</evidence>
<dbReference type="SUPFAM" id="SSF56519">
    <property type="entry name" value="Penicillin binding protein dimerisation domain"/>
    <property type="match status" value="1"/>
</dbReference>
<evidence type="ECO:0000256" key="2">
    <source>
        <dbReference type="ARBA" id="ARBA00022645"/>
    </source>
</evidence>
<evidence type="ECO:0000313" key="7">
    <source>
        <dbReference type="Proteomes" id="UP000886744"/>
    </source>
</evidence>
<evidence type="ECO:0000256" key="3">
    <source>
        <dbReference type="ARBA" id="ARBA00023136"/>
    </source>
</evidence>
<keyword evidence="4" id="KW-1133">Transmembrane helix</keyword>
<organism evidence="6 7">
    <name type="scientific">Candidatus Coprenecus avistercoris</name>
    <dbReference type="NCBI Taxonomy" id="2840730"/>
    <lineage>
        <taxon>Bacteria</taxon>
        <taxon>Pseudomonadati</taxon>
        <taxon>Bacteroidota</taxon>
        <taxon>Bacteroidia</taxon>
        <taxon>Bacteroidales</taxon>
        <taxon>Rikenellaceae</taxon>
        <taxon>Rikenellaceae incertae sedis</taxon>
        <taxon>Candidatus Coprenecus</taxon>
    </lineage>
</organism>
<keyword evidence="4" id="KW-0812">Transmembrane</keyword>
<dbReference type="Proteomes" id="UP000886744">
    <property type="component" value="Unassembled WGS sequence"/>
</dbReference>
<protein>
    <submittedName>
        <fullName evidence="6">Transpeptidase family protein</fullName>
    </submittedName>
</protein>
<proteinExistence type="predicted"/>
<dbReference type="CDD" id="cd06575">
    <property type="entry name" value="PASTA_Pbp2x-like_2"/>
    <property type="match status" value="1"/>
</dbReference>
<dbReference type="PROSITE" id="PS51178">
    <property type="entry name" value="PASTA"/>
    <property type="match status" value="1"/>
</dbReference>
<dbReference type="GO" id="GO:0004180">
    <property type="term" value="F:carboxypeptidase activity"/>
    <property type="evidence" value="ECO:0007669"/>
    <property type="project" value="UniProtKB-KW"/>
</dbReference>
<keyword evidence="2" id="KW-0645">Protease</keyword>
<dbReference type="Gene3D" id="3.40.710.10">
    <property type="entry name" value="DD-peptidase/beta-lactamase superfamily"/>
    <property type="match status" value="1"/>
</dbReference>